<keyword evidence="1" id="KW-0732">Signal</keyword>
<gene>
    <name evidence="2" type="ORF">ACFOOL_14645</name>
</gene>
<feature type="signal peptide" evidence="1">
    <location>
        <begin position="1"/>
        <end position="20"/>
    </location>
</feature>
<dbReference type="EMBL" id="JBHRYD010000013">
    <property type="protein sequence ID" value="MFC3705990.1"/>
    <property type="molecule type" value="Genomic_DNA"/>
</dbReference>
<dbReference type="Proteomes" id="UP001595613">
    <property type="component" value="Unassembled WGS sequence"/>
</dbReference>
<evidence type="ECO:0000313" key="2">
    <source>
        <dbReference type="EMBL" id="MFC3705990.1"/>
    </source>
</evidence>
<evidence type="ECO:0000256" key="1">
    <source>
        <dbReference type="SAM" id="SignalP"/>
    </source>
</evidence>
<comment type="caution">
    <text evidence="2">The sequence shown here is derived from an EMBL/GenBank/DDBJ whole genome shotgun (WGS) entry which is preliminary data.</text>
</comment>
<organism evidence="2 3">
    <name type="scientific">Devosia honganensis</name>
    <dbReference type="NCBI Taxonomy" id="1610527"/>
    <lineage>
        <taxon>Bacteria</taxon>
        <taxon>Pseudomonadati</taxon>
        <taxon>Pseudomonadota</taxon>
        <taxon>Alphaproteobacteria</taxon>
        <taxon>Hyphomicrobiales</taxon>
        <taxon>Devosiaceae</taxon>
        <taxon>Devosia</taxon>
    </lineage>
</organism>
<feature type="chain" id="PRO_5046595141" evidence="1">
    <location>
        <begin position="21"/>
        <end position="164"/>
    </location>
</feature>
<reference evidence="3" key="1">
    <citation type="journal article" date="2019" name="Int. J. Syst. Evol. Microbiol.">
        <title>The Global Catalogue of Microorganisms (GCM) 10K type strain sequencing project: providing services to taxonomists for standard genome sequencing and annotation.</title>
        <authorList>
            <consortium name="The Broad Institute Genomics Platform"/>
            <consortium name="The Broad Institute Genome Sequencing Center for Infectious Disease"/>
            <person name="Wu L."/>
            <person name="Ma J."/>
        </authorList>
    </citation>
    <scope>NUCLEOTIDE SEQUENCE [LARGE SCALE GENOMIC DNA]</scope>
    <source>
        <strain evidence="3">KCTC 42281</strain>
    </source>
</reference>
<sequence length="164" mass="17590">MRFASAMIAAALLMVTPVQAHRAISAESAAGSFVPSVEAFIATLPVETEQFSVRINRCTGPQGELSDLMYYVWVGWRGTADNAAEVLEQAHDAWTSRDWDITRHRQLDNGGLNIAAADPATGHSYSLDSGFPAGPNTLIVGFFSTRCFEHSPGAAPFGSFAWPG</sequence>
<keyword evidence="3" id="KW-1185">Reference proteome</keyword>
<accession>A0ABV7X365</accession>
<protein>
    <submittedName>
        <fullName evidence="2">Uncharacterized protein</fullName>
    </submittedName>
</protein>
<dbReference type="RefSeq" id="WP_380097991.1">
    <property type="nucleotide sequence ID" value="NZ_JBHRYD010000013.1"/>
</dbReference>
<name>A0ABV7X365_9HYPH</name>
<evidence type="ECO:0000313" key="3">
    <source>
        <dbReference type="Proteomes" id="UP001595613"/>
    </source>
</evidence>
<proteinExistence type="predicted"/>